<accession>A0A420XQZ3</accession>
<feature type="transmembrane region" description="Helical" evidence="1">
    <location>
        <begin position="270"/>
        <end position="292"/>
    </location>
</feature>
<keyword evidence="1" id="KW-0472">Membrane</keyword>
<feature type="transmembrane region" description="Helical" evidence="1">
    <location>
        <begin position="438"/>
        <end position="455"/>
    </location>
</feature>
<feature type="transmembrane region" description="Helical" evidence="1">
    <location>
        <begin position="641"/>
        <end position="658"/>
    </location>
</feature>
<dbReference type="Proteomes" id="UP000281955">
    <property type="component" value="Unassembled WGS sequence"/>
</dbReference>
<evidence type="ECO:0000313" key="3">
    <source>
        <dbReference type="Proteomes" id="UP000281955"/>
    </source>
</evidence>
<comment type="caution">
    <text evidence="2">The sequence shown here is derived from an EMBL/GenBank/DDBJ whole genome shotgun (WGS) entry which is preliminary data.</text>
</comment>
<feature type="transmembrane region" description="Helical" evidence="1">
    <location>
        <begin position="769"/>
        <end position="789"/>
    </location>
</feature>
<sequence length="830" mass="80418">MPDQPASATASPVLDERALATALRDTAHCPDCGQPLDGPRCPRCGADLEGQAARQLLSVSLQAAHLLESRAVLRAALHGAAVAAAPPAARRPPAARQPEAPAVTAQQVLLAVGATLLAVAALVFTVVAWDGLGIGGRAGVLVAVTALAAGGSAAAVRRALPATGESLAALTAVLCLLDAYAARATGLAGLDGVAATAYWAAVLGVGGLLALLLAERGRLLAPQLAGAAAAVVAVPLLAAQVEGVAATAALVAGAATLGALASWRTAQPVRLVLALGAVAWWLAGAVGAAVTVGDDATAPATAAALVMVAAGALAVVAGLLTEGYAAVASCAAAAACLPVLAVALAARGLDARDLPLVALAAVAVLCALAQLRLLPTAVRSGAWTTVVLVTAVASAVPAALALTAAAVPGLDLGSDAGPADDASRAWVRAAGSADVPTAAAPLALLAAAAVLVVVARAAAARPAWHRAALAAVTASVAGALVLVPVAAGLRTDVAALSLVLVGTGTLAVAGRGRRLEPALAGASVAAAGLAWAGADDGLLLACLVLVGVVSMACAVTWPGQWRPVPSAAAALAAASAAGCAGATAGLGTAWAADAALAAAVLAALAAGSWSRSEHGVRTSAQASAAAAAAVALALTAAYEPALSLGLTLAGAGAGVLSFERDHAQSRLRLVAGLLLASASWSRLHGAGVEVVEAYTLPSAAALLVAGWRTARRRPLSSWAAYGSGLSLALLPTLLVALAGTAEGATRPLVLAAGAALVTVVGARTRLAAPLLIGAGVLAVDALAQVGPAVAALPRWVVVGALGALLVALGTTYERRLRQVRALTTRLHSLR</sequence>
<dbReference type="InterPro" id="IPR058062">
    <property type="entry name" value="SCO7613_C"/>
</dbReference>
<feature type="transmembrane region" description="Helical" evidence="1">
    <location>
        <begin position="467"/>
        <end position="487"/>
    </location>
</feature>
<name>A0A420XQZ3_9ACTN</name>
<dbReference type="AlphaFoldDB" id="A0A420XQZ3"/>
<dbReference type="EMBL" id="RBWV01000011">
    <property type="protein sequence ID" value="RKS75622.1"/>
    <property type="molecule type" value="Genomic_DNA"/>
</dbReference>
<organism evidence="2 3">
    <name type="scientific">Motilibacter peucedani</name>
    <dbReference type="NCBI Taxonomy" id="598650"/>
    <lineage>
        <taxon>Bacteria</taxon>
        <taxon>Bacillati</taxon>
        <taxon>Actinomycetota</taxon>
        <taxon>Actinomycetes</taxon>
        <taxon>Motilibacterales</taxon>
        <taxon>Motilibacteraceae</taxon>
        <taxon>Motilibacter</taxon>
    </lineage>
</organism>
<dbReference type="RefSeq" id="WP_147431935.1">
    <property type="nucleotide sequence ID" value="NZ_RBWV01000011.1"/>
</dbReference>
<feature type="transmembrane region" description="Helical" evidence="1">
    <location>
        <begin position="134"/>
        <end position="155"/>
    </location>
</feature>
<protein>
    <submittedName>
        <fullName evidence="2">Uncharacterized protein</fullName>
    </submittedName>
</protein>
<feature type="transmembrane region" description="Helical" evidence="1">
    <location>
        <begin position="718"/>
        <end position="738"/>
    </location>
</feature>
<reference evidence="2 3" key="1">
    <citation type="submission" date="2018-10" db="EMBL/GenBank/DDBJ databases">
        <title>Genomic Encyclopedia of Archaeal and Bacterial Type Strains, Phase II (KMG-II): from individual species to whole genera.</title>
        <authorList>
            <person name="Goeker M."/>
        </authorList>
    </citation>
    <scope>NUCLEOTIDE SEQUENCE [LARGE SCALE GENOMIC DNA]</scope>
    <source>
        <strain evidence="2 3">RP-AC37</strain>
    </source>
</reference>
<feature type="transmembrane region" description="Helical" evidence="1">
    <location>
        <begin position="167"/>
        <end position="190"/>
    </location>
</feature>
<feature type="transmembrane region" description="Helical" evidence="1">
    <location>
        <begin position="196"/>
        <end position="214"/>
    </location>
</feature>
<keyword evidence="1" id="KW-1133">Transmembrane helix</keyword>
<feature type="transmembrane region" description="Helical" evidence="1">
    <location>
        <begin position="493"/>
        <end position="510"/>
    </location>
</feature>
<evidence type="ECO:0000256" key="1">
    <source>
        <dbReference type="SAM" id="Phobius"/>
    </source>
</evidence>
<feature type="transmembrane region" description="Helical" evidence="1">
    <location>
        <begin position="744"/>
        <end position="762"/>
    </location>
</feature>
<dbReference type="NCBIfam" id="NF047321">
    <property type="entry name" value="SCO7613_CTERM"/>
    <property type="match status" value="1"/>
</dbReference>
<feature type="transmembrane region" description="Helical" evidence="1">
    <location>
        <begin position="795"/>
        <end position="812"/>
    </location>
</feature>
<feature type="transmembrane region" description="Helical" evidence="1">
    <location>
        <begin position="386"/>
        <end position="407"/>
    </location>
</feature>
<dbReference type="InParanoid" id="A0A420XQZ3"/>
<feature type="transmembrane region" description="Helical" evidence="1">
    <location>
        <begin position="219"/>
        <end position="238"/>
    </location>
</feature>
<keyword evidence="1" id="KW-0812">Transmembrane</keyword>
<feature type="transmembrane region" description="Helical" evidence="1">
    <location>
        <begin position="517"/>
        <end position="532"/>
    </location>
</feature>
<feature type="transmembrane region" description="Helical" evidence="1">
    <location>
        <begin position="327"/>
        <end position="348"/>
    </location>
</feature>
<keyword evidence="3" id="KW-1185">Reference proteome</keyword>
<feature type="transmembrane region" description="Helical" evidence="1">
    <location>
        <begin position="244"/>
        <end position="263"/>
    </location>
</feature>
<feature type="transmembrane region" description="Helical" evidence="1">
    <location>
        <begin position="564"/>
        <end position="584"/>
    </location>
</feature>
<proteinExistence type="predicted"/>
<feature type="transmembrane region" description="Helical" evidence="1">
    <location>
        <begin position="354"/>
        <end position="374"/>
    </location>
</feature>
<feature type="transmembrane region" description="Helical" evidence="1">
    <location>
        <begin position="538"/>
        <end position="557"/>
    </location>
</feature>
<dbReference type="OrthoDB" id="3790598at2"/>
<feature type="transmembrane region" description="Helical" evidence="1">
    <location>
        <begin position="298"/>
        <end position="320"/>
    </location>
</feature>
<evidence type="ECO:0000313" key="2">
    <source>
        <dbReference type="EMBL" id="RKS75622.1"/>
    </source>
</evidence>
<gene>
    <name evidence="2" type="ORF">CLV35_2099</name>
</gene>
<feature type="transmembrane region" description="Helical" evidence="1">
    <location>
        <begin position="108"/>
        <end position="128"/>
    </location>
</feature>